<name>A0A4R5FU94_9ACTN</name>
<feature type="domain" description="Reverse transcriptase" evidence="1">
    <location>
        <begin position="51"/>
        <end position="222"/>
    </location>
</feature>
<keyword evidence="3" id="KW-1185">Reference proteome</keyword>
<dbReference type="Proteomes" id="UP000295136">
    <property type="component" value="Unassembled WGS sequence"/>
</dbReference>
<gene>
    <name evidence="2" type="ORF">E1295_09965</name>
</gene>
<dbReference type="Pfam" id="PF00078">
    <property type="entry name" value="RVT_1"/>
    <property type="match status" value="1"/>
</dbReference>
<evidence type="ECO:0000313" key="2">
    <source>
        <dbReference type="EMBL" id="TDE56716.1"/>
    </source>
</evidence>
<reference evidence="2 3" key="1">
    <citation type="submission" date="2019-03" db="EMBL/GenBank/DDBJ databases">
        <title>Draft genome sequences of novel Actinobacteria.</title>
        <authorList>
            <person name="Sahin N."/>
            <person name="Ay H."/>
            <person name="Saygin H."/>
        </authorList>
    </citation>
    <scope>NUCLEOTIDE SEQUENCE [LARGE SCALE GENOMIC DNA]</scope>
    <source>
        <strain evidence="2 3">6K102</strain>
    </source>
</reference>
<dbReference type="InterPro" id="IPR000477">
    <property type="entry name" value="RT_dom"/>
</dbReference>
<dbReference type="PANTHER" id="PTHR34047">
    <property type="entry name" value="NUCLEAR INTRON MATURASE 1, MITOCHONDRIAL-RELATED"/>
    <property type="match status" value="1"/>
</dbReference>
<dbReference type="CDD" id="cd01651">
    <property type="entry name" value="RT_G2_intron"/>
    <property type="match status" value="1"/>
</dbReference>
<dbReference type="PANTHER" id="PTHR34047:SF3">
    <property type="entry name" value="BLR2052 PROTEIN"/>
    <property type="match status" value="1"/>
</dbReference>
<comment type="caution">
    <text evidence="2">The sequence shown here is derived from an EMBL/GenBank/DDBJ whole genome shotgun (WGS) entry which is preliminary data.</text>
</comment>
<dbReference type="RefSeq" id="WP_132629880.1">
    <property type="nucleotide sequence ID" value="NZ_SMLD01000018.1"/>
</dbReference>
<protein>
    <recommendedName>
        <fullName evidence="1">Reverse transcriptase domain-containing protein</fullName>
    </recommendedName>
</protein>
<evidence type="ECO:0000259" key="1">
    <source>
        <dbReference type="PROSITE" id="PS50878"/>
    </source>
</evidence>
<dbReference type="EMBL" id="SMLD01000018">
    <property type="protein sequence ID" value="TDE56716.1"/>
    <property type="molecule type" value="Genomic_DNA"/>
</dbReference>
<organism evidence="2 3">
    <name type="scientific">Nonomuraea mesophila</name>
    <dbReference type="NCBI Taxonomy" id="2530382"/>
    <lineage>
        <taxon>Bacteria</taxon>
        <taxon>Bacillati</taxon>
        <taxon>Actinomycetota</taxon>
        <taxon>Actinomycetes</taxon>
        <taxon>Streptosporangiales</taxon>
        <taxon>Streptosporangiaceae</taxon>
        <taxon>Nonomuraea</taxon>
    </lineage>
</organism>
<sequence length="222" mass="24672">MSEPGSKPYDIAKQVFVTALKKARSKKGAAGVDGVTTEQFAADYKNNLYKLWNRMSSGSYFPAPVRMVEIPKKGKGAGTRTLGVPTVQDRVAQTVAVAYLEPVVERVFHPDSYGYRPGRSPLDAVAACRERCFRYAWAIDLDIKGFFDNLDHDLILKAVAAHATDPWIDLYVQRWLKAPLAMPDGTLAARDRGSPQGAAISPLIANLFMHYAFDTWMAREFQ</sequence>
<dbReference type="InterPro" id="IPR043502">
    <property type="entry name" value="DNA/RNA_pol_sf"/>
</dbReference>
<proteinExistence type="predicted"/>
<dbReference type="AlphaFoldDB" id="A0A4R5FU94"/>
<dbReference type="PROSITE" id="PS50878">
    <property type="entry name" value="RT_POL"/>
    <property type="match status" value="1"/>
</dbReference>
<evidence type="ECO:0000313" key="3">
    <source>
        <dbReference type="Proteomes" id="UP000295136"/>
    </source>
</evidence>
<dbReference type="SUPFAM" id="SSF56672">
    <property type="entry name" value="DNA/RNA polymerases"/>
    <property type="match status" value="1"/>
</dbReference>
<accession>A0A4R5FU94</accession>
<dbReference type="InterPro" id="IPR051083">
    <property type="entry name" value="GrpII_Intron_Splice-Mob/Def"/>
</dbReference>